<dbReference type="AlphaFoldDB" id="A0A2P2EAQ6"/>
<dbReference type="EMBL" id="BFBR01000005">
    <property type="protein sequence ID" value="GBF58135.1"/>
    <property type="molecule type" value="Genomic_DNA"/>
</dbReference>
<accession>A0A2P2EAQ6</accession>
<dbReference type="OrthoDB" id="7582966at2"/>
<organism evidence="2 3">
    <name type="scientific">Candidatus Phycosocius bacilliformis</name>
    <dbReference type="NCBI Taxonomy" id="1445552"/>
    <lineage>
        <taxon>Bacteria</taxon>
        <taxon>Pseudomonadati</taxon>
        <taxon>Pseudomonadota</taxon>
        <taxon>Alphaproteobacteria</taxon>
        <taxon>Caulobacterales</taxon>
        <taxon>Caulobacterales incertae sedis</taxon>
        <taxon>Candidatus Phycosocius</taxon>
    </lineage>
</organism>
<sequence length="140" mass="14460">MSQVAPLSSLGTAVKGHVSARASRWMGAGSLGLAACVMWAGLAMAQPSGQATPTQAAPPEAAAPAQSTPASPAATSPQAAAKPKRLGDRVICKEETILGTRLKTLKTCRTANEWRRIQRGFQAEMKTFTDRGAAASINGN</sequence>
<evidence type="ECO:0000256" key="1">
    <source>
        <dbReference type="SAM" id="MobiDB-lite"/>
    </source>
</evidence>
<feature type="region of interest" description="Disordered" evidence="1">
    <location>
        <begin position="47"/>
        <end position="86"/>
    </location>
</feature>
<protein>
    <submittedName>
        <fullName evidence="2">Uncharacterized protein</fullName>
    </submittedName>
</protein>
<dbReference type="Proteomes" id="UP000245086">
    <property type="component" value="Unassembled WGS sequence"/>
</dbReference>
<evidence type="ECO:0000313" key="2">
    <source>
        <dbReference type="EMBL" id="GBF58135.1"/>
    </source>
</evidence>
<gene>
    <name evidence="2" type="ORF">PbB2_01806</name>
</gene>
<proteinExistence type="predicted"/>
<feature type="compositionally biased region" description="Low complexity" evidence="1">
    <location>
        <begin position="47"/>
        <end position="81"/>
    </location>
</feature>
<name>A0A2P2EAQ6_9PROT</name>
<evidence type="ECO:0000313" key="3">
    <source>
        <dbReference type="Proteomes" id="UP000245086"/>
    </source>
</evidence>
<keyword evidence="3" id="KW-1185">Reference proteome</keyword>
<comment type="caution">
    <text evidence="2">The sequence shown here is derived from an EMBL/GenBank/DDBJ whole genome shotgun (WGS) entry which is preliminary data.</text>
</comment>
<reference evidence="2 3" key="1">
    <citation type="journal article" date="2018" name="Genome Announc.">
        <title>Draft Genome Sequence of "Candidatus Phycosocius bacilliformis," an Alphaproteobacterial Ectosymbiont of the Hydrocarbon-Producing Green Alga Botryococcus braunii.</title>
        <authorList>
            <person name="Tanabe Y."/>
            <person name="Yamaguchi H."/>
            <person name="Watanabe M.M."/>
        </authorList>
    </citation>
    <scope>NUCLEOTIDE SEQUENCE [LARGE SCALE GENOMIC DNA]</scope>
    <source>
        <strain evidence="2 3">BOTRYCO-2</strain>
    </source>
</reference>